<feature type="compositionally biased region" description="Polar residues" evidence="1">
    <location>
        <begin position="93"/>
        <end position="106"/>
    </location>
</feature>
<name>A0A915XJF6_9BACT</name>
<dbReference type="Proteomes" id="UP001063350">
    <property type="component" value="Chromosome"/>
</dbReference>
<evidence type="ECO:0000313" key="2">
    <source>
        <dbReference type="EMBL" id="BCO10819.1"/>
    </source>
</evidence>
<gene>
    <name evidence="2" type="ORF">GF1_31950</name>
</gene>
<dbReference type="KEGG" id="ddu:GF1_31950"/>
<feature type="compositionally biased region" description="Gly residues" evidence="1">
    <location>
        <begin position="47"/>
        <end position="69"/>
    </location>
</feature>
<protein>
    <submittedName>
        <fullName evidence="2">Uncharacterized protein</fullName>
    </submittedName>
</protein>
<dbReference type="EMBL" id="AP024233">
    <property type="protein sequence ID" value="BCO10819.1"/>
    <property type="molecule type" value="Genomic_DNA"/>
</dbReference>
<accession>A0A915XJF6</accession>
<evidence type="ECO:0000256" key="1">
    <source>
        <dbReference type="SAM" id="MobiDB-lite"/>
    </source>
</evidence>
<reference evidence="2" key="1">
    <citation type="submission" date="2020-12" db="EMBL/GenBank/DDBJ databases">
        <title>Desulfobium dissulfuricans gen. nov., sp. nov., a novel mesophilic, sulfate-reducing bacterium isolated from a deep-sea hydrothermal vent.</title>
        <authorList>
            <person name="Hashimoto Y."/>
            <person name="Tame A."/>
            <person name="Sawayama S."/>
            <person name="Miyazaki J."/>
            <person name="Takai K."/>
            <person name="Nakagawa S."/>
        </authorList>
    </citation>
    <scope>NUCLEOTIDE SEQUENCE</scope>
    <source>
        <strain evidence="2">GF1</strain>
    </source>
</reference>
<evidence type="ECO:0000313" key="3">
    <source>
        <dbReference type="Proteomes" id="UP001063350"/>
    </source>
</evidence>
<organism evidence="2 3">
    <name type="scientific">Desulfolithobacter dissulfuricans</name>
    <dbReference type="NCBI Taxonomy" id="2795293"/>
    <lineage>
        <taxon>Bacteria</taxon>
        <taxon>Pseudomonadati</taxon>
        <taxon>Thermodesulfobacteriota</taxon>
        <taxon>Desulfobulbia</taxon>
        <taxon>Desulfobulbales</taxon>
        <taxon>Desulfobulbaceae</taxon>
        <taxon>Desulfolithobacter</taxon>
    </lineage>
</organism>
<dbReference type="AlphaFoldDB" id="A0A915XJF6"/>
<keyword evidence="3" id="KW-1185">Reference proteome</keyword>
<sequence>MHFIYDYRFPALRRNELDKSLRRGQQHRVGVMNVFSTKYFDQWDPGPGQGGVSPGRGGRLQGVWHGVGEGNDTMPRGGKSYQSTGYALDRSNSEAMSPSMRTGATA</sequence>
<proteinExistence type="predicted"/>
<feature type="region of interest" description="Disordered" evidence="1">
    <location>
        <begin position="42"/>
        <end position="106"/>
    </location>
</feature>